<dbReference type="RefSeq" id="WP_119060504.1">
    <property type="nucleotide sequence ID" value="NZ_QXDF01000001.1"/>
</dbReference>
<comment type="caution">
    <text evidence="8">The sequence shown here is derived from an EMBL/GenBank/DDBJ whole genome shotgun (WGS) entry which is preliminary data.</text>
</comment>
<keyword evidence="4 6" id="KW-1133">Transmembrane helix</keyword>
<keyword evidence="2 6" id="KW-0813">Transport</keyword>
<feature type="transmembrane region" description="Helical" evidence="6">
    <location>
        <begin position="388"/>
        <end position="404"/>
    </location>
</feature>
<feature type="transmembrane region" description="Helical" evidence="6">
    <location>
        <begin position="301"/>
        <end position="325"/>
    </location>
</feature>
<sequence length="455" mass="51134">MSVTTDTAGADEQLRKRVGNQVNRRKWLILGTLAAVFAYFVYAWDAFEISELIEEVRPRNAVLLGTDAVMHKVHVLRSSRTGELEIAVEGERTATYSEPPEWVVLGDDRAGIDLGEGYRAEIEGPQVSLFAPGYGEITARATEDGVTAELPPGPLPDWAKVADYKVDLRPTIDRRVQITRSKIEVHRYFFGWENFWFPFRSELNAYSWGELASLAMSGERLNPEMPNWQYIFQTFWENPDWQHRRVFIALWETLLMAVLGTLTAALMALMLSMLAAANFSPSRVLRFFVRRLFDFLRGIDMLIWSLIFIRAFGLGPLTGALAIAFTDTGSLGKLFSEALENVEKNQIEGVRATGANSLQRYRFGIIPQILPVFLSQTIYFLESNTRSATVIGALGAGGIGLLLVETMNTQRDWENVAYLIVLTILLVIAMDSLSGYLRRRLIKGGDDPRLAPRAI</sequence>
<dbReference type="SUPFAM" id="SSF161098">
    <property type="entry name" value="MetI-like"/>
    <property type="match status" value="1"/>
</dbReference>
<feature type="domain" description="ABC transmembrane type-1" evidence="7">
    <location>
        <begin position="250"/>
        <end position="434"/>
    </location>
</feature>
<dbReference type="Proteomes" id="UP000266273">
    <property type="component" value="Unassembled WGS sequence"/>
</dbReference>
<dbReference type="PANTHER" id="PTHR30043">
    <property type="entry name" value="PHOSPHONATES TRANSPORT SYSTEM PERMEASE PROTEIN"/>
    <property type="match status" value="1"/>
</dbReference>
<dbReference type="GO" id="GO:0005886">
    <property type="term" value="C:plasma membrane"/>
    <property type="evidence" value="ECO:0007669"/>
    <property type="project" value="UniProtKB-SubCell"/>
</dbReference>
<keyword evidence="5 6" id="KW-0472">Membrane</keyword>
<feature type="transmembrane region" description="Helical" evidence="6">
    <location>
        <begin position="27"/>
        <end position="44"/>
    </location>
</feature>
<feature type="transmembrane region" description="Helical" evidence="6">
    <location>
        <begin position="361"/>
        <end position="381"/>
    </location>
</feature>
<reference evidence="8 9" key="1">
    <citation type="submission" date="2018-08" db="EMBL/GenBank/DDBJ databases">
        <title>Genomic Encyclopedia of Archaeal and Bacterial Type Strains, Phase II (KMG-II): from individual species to whole genera.</title>
        <authorList>
            <person name="Goeker M."/>
        </authorList>
    </citation>
    <scope>NUCLEOTIDE SEQUENCE [LARGE SCALE GENOMIC DNA]</scope>
    <source>
        <strain evidence="8 9">DSM 5002</strain>
    </source>
</reference>
<organism evidence="8 9">
    <name type="scientific">Dichotomicrobium thermohalophilum</name>
    <dbReference type="NCBI Taxonomy" id="933063"/>
    <lineage>
        <taxon>Bacteria</taxon>
        <taxon>Pseudomonadati</taxon>
        <taxon>Pseudomonadota</taxon>
        <taxon>Alphaproteobacteria</taxon>
        <taxon>Hyphomicrobiales</taxon>
        <taxon>Hyphomicrobiaceae</taxon>
        <taxon>Dichotomicrobium</taxon>
    </lineage>
</organism>
<dbReference type="PROSITE" id="PS50928">
    <property type="entry name" value="ABC_TM1"/>
    <property type="match status" value="1"/>
</dbReference>
<evidence type="ECO:0000256" key="5">
    <source>
        <dbReference type="ARBA" id="ARBA00023136"/>
    </source>
</evidence>
<keyword evidence="9" id="KW-1185">Reference proteome</keyword>
<dbReference type="Pfam" id="PF00528">
    <property type="entry name" value="BPD_transp_1"/>
    <property type="match status" value="1"/>
</dbReference>
<evidence type="ECO:0000256" key="6">
    <source>
        <dbReference type="RuleBase" id="RU363032"/>
    </source>
</evidence>
<dbReference type="NCBIfam" id="TIGR01097">
    <property type="entry name" value="PhnE"/>
    <property type="match status" value="1"/>
</dbReference>
<dbReference type="EMBL" id="QXDF01000001">
    <property type="protein sequence ID" value="RIA55621.1"/>
    <property type="molecule type" value="Genomic_DNA"/>
</dbReference>
<feature type="transmembrane region" description="Helical" evidence="6">
    <location>
        <begin position="416"/>
        <end position="437"/>
    </location>
</feature>
<proteinExistence type="inferred from homology"/>
<dbReference type="GO" id="GO:0015416">
    <property type="term" value="F:ABC-type phosphonate transporter activity"/>
    <property type="evidence" value="ECO:0007669"/>
    <property type="project" value="InterPro"/>
</dbReference>
<accession>A0A397QBM0</accession>
<evidence type="ECO:0000313" key="8">
    <source>
        <dbReference type="EMBL" id="RIA55621.1"/>
    </source>
</evidence>
<evidence type="ECO:0000313" key="9">
    <source>
        <dbReference type="Proteomes" id="UP000266273"/>
    </source>
</evidence>
<comment type="similarity">
    <text evidence="6">Belongs to the binding-protein-dependent transport system permease family.</text>
</comment>
<evidence type="ECO:0000256" key="2">
    <source>
        <dbReference type="ARBA" id="ARBA00022448"/>
    </source>
</evidence>
<dbReference type="InterPro" id="IPR005769">
    <property type="entry name" value="PhnE/PtxC"/>
</dbReference>
<dbReference type="AlphaFoldDB" id="A0A397QBM0"/>
<dbReference type="OrthoDB" id="7820570at2"/>
<keyword evidence="3 6" id="KW-0812">Transmembrane</keyword>
<evidence type="ECO:0000256" key="4">
    <source>
        <dbReference type="ARBA" id="ARBA00022989"/>
    </source>
</evidence>
<dbReference type="PANTHER" id="PTHR30043:SF9">
    <property type="entry name" value="PHOSPHONATES TRANSPORT SYSTEM PERMEASE PROTEIN"/>
    <property type="match status" value="1"/>
</dbReference>
<dbReference type="Gene3D" id="1.10.3720.10">
    <property type="entry name" value="MetI-like"/>
    <property type="match status" value="1"/>
</dbReference>
<gene>
    <name evidence="8" type="ORF">BXY53_0691</name>
</gene>
<evidence type="ECO:0000259" key="7">
    <source>
        <dbReference type="PROSITE" id="PS50928"/>
    </source>
</evidence>
<feature type="transmembrane region" description="Helical" evidence="6">
    <location>
        <begin position="254"/>
        <end position="280"/>
    </location>
</feature>
<evidence type="ECO:0000256" key="3">
    <source>
        <dbReference type="ARBA" id="ARBA00022692"/>
    </source>
</evidence>
<comment type="subcellular location">
    <subcellularLocation>
        <location evidence="1 6">Cell membrane</location>
        <topology evidence="1 6">Multi-pass membrane protein</topology>
    </subcellularLocation>
</comment>
<evidence type="ECO:0000256" key="1">
    <source>
        <dbReference type="ARBA" id="ARBA00004651"/>
    </source>
</evidence>
<dbReference type="CDD" id="cd06261">
    <property type="entry name" value="TM_PBP2"/>
    <property type="match status" value="1"/>
</dbReference>
<dbReference type="InterPro" id="IPR000515">
    <property type="entry name" value="MetI-like"/>
</dbReference>
<protein>
    <submittedName>
        <fullName evidence="8">Phosphonate transport system permease protein</fullName>
    </submittedName>
</protein>
<dbReference type="InterPro" id="IPR035906">
    <property type="entry name" value="MetI-like_sf"/>
</dbReference>
<name>A0A397QBM0_9HYPH</name>